<gene>
    <name evidence="5" type="ORF">V6N12_053521</name>
</gene>
<comment type="caution">
    <text evidence="5">The sequence shown here is derived from an EMBL/GenBank/DDBJ whole genome shotgun (WGS) entry which is preliminary data.</text>
</comment>
<feature type="region of interest" description="Disordered" evidence="3">
    <location>
        <begin position="84"/>
        <end position="124"/>
    </location>
</feature>
<dbReference type="EMBL" id="JBBPBM010000034">
    <property type="protein sequence ID" value="KAK8532072.1"/>
    <property type="molecule type" value="Genomic_DNA"/>
</dbReference>
<evidence type="ECO:0000313" key="6">
    <source>
        <dbReference type="Proteomes" id="UP001472677"/>
    </source>
</evidence>
<reference evidence="5 6" key="1">
    <citation type="journal article" date="2024" name="G3 (Bethesda)">
        <title>Genome assembly of Hibiscus sabdariffa L. provides insights into metabolisms of medicinal natural products.</title>
        <authorList>
            <person name="Kim T."/>
        </authorList>
    </citation>
    <scope>NUCLEOTIDE SEQUENCE [LARGE SCALE GENOMIC DNA]</scope>
    <source>
        <strain evidence="5">TK-2024</strain>
        <tissue evidence="5">Old leaves</tissue>
    </source>
</reference>
<feature type="region of interest" description="Disordered" evidence="3">
    <location>
        <begin position="215"/>
        <end position="236"/>
    </location>
</feature>
<evidence type="ECO:0000256" key="1">
    <source>
        <dbReference type="ARBA" id="ARBA00005474"/>
    </source>
</evidence>
<dbReference type="Pfam" id="PF03195">
    <property type="entry name" value="LOB"/>
    <property type="match status" value="1"/>
</dbReference>
<comment type="similarity">
    <text evidence="1">Belongs to the LOB domain-containing protein family.</text>
</comment>
<dbReference type="PANTHER" id="PTHR31301">
    <property type="entry name" value="LOB DOMAIN-CONTAINING PROTEIN 4-RELATED"/>
    <property type="match status" value="1"/>
</dbReference>
<organism evidence="5 6">
    <name type="scientific">Hibiscus sabdariffa</name>
    <name type="common">roselle</name>
    <dbReference type="NCBI Taxonomy" id="183260"/>
    <lineage>
        <taxon>Eukaryota</taxon>
        <taxon>Viridiplantae</taxon>
        <taxon>Streptophyta</taxon>
        <taxon>Embryophyta</taxon>
        <taxon>Tracheophyta</taxon>
        <taxon>Spermatophyta</taxon>
        <taxon>Magnoliopsida</taxon>
        <taxon>eudicotyledons</taxon>
        <taxon>Gunneridae</taxon>
        <taxon>Pentapetalae</taxon>
        <taxon>rosids</taxon>
        <taxon>malvids</taxon>
        <taxon>Malvales</taxon>
        <taxon>Malvaceae</taxon>
        <taxon>Malvoideae</taxon>
        <taxon>Hibiscus</taxon>
    </lineage>
</organism>
<dbReference type="InterPro" id="IPR004883">
    <property type="entry name" value="LOB"/>
</dbReference>
<feature type="compositionally biased region" description="Low complexity" evidence="3">
    <location>
        <begin position="84"/>
        <end position="105"/>
    </location>
</feature>
<protein>
    <recommendedName>
        <fullName evidence="4">LOB domain-containing protein</fullName>
    </recommendedName>
</protein>
<evidence type="ECO:0000256" key="3">
    <source>
        <dbReference type="SAM" id="MobiDB-lite"/>
    </source>
</evidence>
<keyword evidence="6" id="KW-1185">Reference proteome</keyword>
<name>A0ABR2D7U6_9ROSI</name>
<sequence length="236" mass="25916">MGGAKGQNYCFGNHDLFIWKNDPMDGDEVSWRMVVIEEMRLKGGGEFAKKKVKKKGINTVNSLALFIFSPKRIRKMEYMEPTPAAPLTTTTCSSQSPFPNSLNSSPSPPLPQPPAAEVPEGRRSDAVSSMVYEASARIRDPVYGCAGTICQLQRQVDELQAELAKAQAEVVNMQLQQANAGALLCMEMEMGLSSPHPNSQQSQSVFDDDTFVTGHGRPSFMEDDDDNNLGALWEPL</sequence>
<proteinExistence type="inferred from homology"/>
<feature type="compositionally biased region" description="Pro residues" evidence="3">
    <location>
        <begin position="106"/>
        <end position="116"/>
    </location>
</feature>
<accession>A0ABR2D7U6</accession>
<evidence type="ECO:0000313" key="5">
    <source>
        <dbReference type="EMBL" id="KAK8532072.1"/>
    </source>
</evidence>
<dbReference type="PANTHER" id="PTHR31301:SF206">
    <property type="entry name" value="LOB DOMAIN-CONTAINING PROTEIN 1"/>
    <property type="match status" value="1"/>
</dbReference>
<evidence type="ECO:0000259" key="4">
    <source>
        <dbReference type="Pfam" id="PF03195"/>
    </source>
</evidence>
<evidence type="ECO:0000256" key="2">
    <source>
        <dbReference type="SAM" id="Coils"/>
    </source>
</evidence>
<dbReference type="Proteomes" id="UP001472677">
    <property type="component" value="Unassembled WGS sequence"/>
</dbReference>
<keyword evidence="2" id="KW-0175">Coiled coil</keyword>
<feature type="domain" description="LOB" evidence="4">
    <location>
        <begin position="117"/>
        <end position="167"/>
    </location>
</feature>
<feature type="coiled-coil region" evidence="2">
    <location>
        <begin position="149"/>
        <end position="176"/>
    </location>
</feature>